<feature type="domain" description="Histidine kinase/HSP90-like ATPase" evidence="2">
    <location>
        <begin position="2"/>
        <end position="128"/>
    </location>
</feature>
<dbReference type="SUPFAM" id="SSF55874">
    <property type="entry name" value="ATPase domain of HSP90 chaperone/DNA topoisomerase II/histidine kinase"/>
    <property type="match status" value="1"/>
</dbReference>
<dbReference type="Pfam" id="PF13581">
    <property type="entry name" value="HATPase_c_2"/>
    <property type="match status" value="1"/>
</dbReference>
<dbReference type="InterPro" id="IPR003594">
    <property type="entry name" value="HATPase_dom"/>
</dbReference>
<gene>
    <name evidence="3" type="ORF">METZ01_LOCUS167408</name>
</gene>
<dbReference type="InterPro" id="IPR036890">
    <property type="entry name" value="HATPase_C_sf"/>
</dbReference>
<dbReference type="InterPro" id="IPR050267">
    <property type="entry name" value="Anti-sigma-factor_SerPK"/>
</dbReference>
<keyword evidence="1" id="KW-0808">Transferase</keyword>
<dbReference type="AlphaFoldDB" id="A0A382BLK5"/>
<name>A0A382BLK5_9ZZZZ</name>
<dbReference type="Gene3D" id="3.30.565.10">
    <property type="entry name" value="Histidine kinase-like ATPase, C-terminal domain"/>
    <property type="match status" value="1"/>
</dbReference>
<dbReference type="PANTHER" id="PTHR35526:SF3">
    <property type="entry name" value="ANTI-SIGMA-F FACTOR RSBW"/>
    <property type="match status" value="1"/>
</dbReference>
<dbReference type="PANTHER" id="PTHR35526">
    <property type="entry name" value="ANTI-SIGMA-F FACTOR RSBW-RELATED"/>
    <property type="match status" value="1"/>
</dbReference>
<evidence type="ECO:0000313" key="3">
    <source>
        <dbReference type="EMBL" id="SVB14554.1"/>
    </source>
</evidence>
<keyword evidence="1" id="KW-0723">Serine/threonine-protein kinase</keyword>
<sequence length="134" mass="13904">VPPRSEYLQLVRAIVGATAALEDGLHSGRVADLRLVASEAVANAIVAQGSILAADPILVRCELAGDRIVVEVTDHGPGFDLTAVPELPEVETPERLRHESGLGVSLMHRLSDAAEVESGTGGTLVRLVIAVGNA</sequence>
<dbReference type="GO" id="GO:0004674">
    <property type="term" value="F:protein serine/threonine kinase activity"/>
    <property type="evidence" value="ECO:0007669"/>
    <property type="project" value="UniProtKB-KW"/>
</dbReference>
<reference evidence="3" key="1">
    <citation type="submission" date="2018-05" db="EMBL/GenBank/DDBJ databases">
        <authorList>
            <person name="Lanie J.A."/>
            <person name="Ng W.-L."/>
            <person name="Kazmierczak K.M."/>
            <person name="Andrzejewski T.M."/>
            <person name="Davidsen T.M."/>
            <person name="Wayne K.J."/>
            <person name="Tettelin H."/>
            <person name="Glass J.I."/>
            <person name="Rusch D."/>
            <person name="Podicherti R."/>
            <person name="Tsui H.-C.T."/>
            <person name="Winkler M.E."/>
        </authorList>
    </citation>
    <scope>NUCLEOTIDE SEQUENCE</scope>
</reference>
<feature type="non-terminal residue" evidence="3">
    <location>
        <position position="1"/>
    </location>
</feature>
<evidence type="ECO:0000256" key="1">
    <source>
        <dbReference type="ARBA" id="ARBA00022527"/>
    </source>
</evidence>
<dbReference type="EMBL" id="UINC01030331">
    <property type="protein sequence ID" value="SVB14554.1"/>
    <property type="molecule type" value="Genomic_DNA"/>
</dbReference>
<keyword evidence="1" id="KW-0418">Kinase</keyword>
<proteinExistence type="predicted"/>
<organism evidence="3">
    <name type="scientific">marine metagenome</name>
    <dbReference type="NCBI Taxonomy" id="408172"/>
    <lineage>
        <taxon>unclassified sequences</taxon>
        <taxon>metagenomes</taxon>
        <taxon>ecological metagenomes</taxon>
    </lineage>
</organism>
<accession>A0A382BLK5</accession>
<dbReference type="CDD" id="cd16936">
    <property type="entry name" value="HATPase_RsbW-like"/>
    <property type="match status" value="1"/>
</dbReference>
<evidence type="ECO:0000259" key="2">
    <source>
        <dbReference type="Pfam" id="PF13581"/>
    </source>
</evidence>
<protein>
    <recommendedName>
        <fullName evidence="2">Histidine kinase/HSP90-like ATPase domain-containing protein</fullName>
    </recommendedName>
</protein>